<organism evidence="1 2">
    <name type="scientific">Taxus chinensis</name>
    <name type="common">Chinese yew</name>
    <name type="synonym">Taxus wallichiana var. chinensis</name>
    <dbReference type="NCBI Taxonomy" id="29808"/>
    <lineage>
        <taxon>Eukaryota</taxon>
        <taxon>Viridiplantae</taxon>
        <taxon>Streptophyta</taxon>
        <taxon>Embryophyta</taxon>
        <taxon>Tracheophyta</taxon>
        <taxon>Spermatophyta</taxon>
        <taxon>Pinopsida</taxon>
        <taxon>Pinidae</taxon>
        <taxon>Conifers II</taxon>
        <taxon>Cupressales</taxon>
        <taxon>Taxaceae</taxon>
        <taxon>Taxus</taxon>
    </lineage>
</organism>
<evidence type="ECO:0000313" key="2">
    <source>
        <dbReference type="Proteomes" id="UP000824469"/>
    </source>
</evidence>
<gene>
    <name evidence="1" type="ORF">KI387_003655</name>
</gene>
<dbReference type="Proteomes" id="UP000824469">
    <property type="component" value="Unassembled WGS sequence"/>
</dbReference>
<name>A0AA38H1M4_TAXCH</name>
<sequence>MPTGFHCNGNGEHQNRVWETNGKIYEYTSAANPKMKPIPITGLHAKEHTSGPTRVTSLDGSEAMGIEGGYPASSPNLLASFLRISVGECLTTNASATSQAFYIIHGQGRSQTEYGDIEWKRGDLFVVPASGEKNQCCHFCLNDEEAGSGGAGLYWVSDAPLLSYLGVVPNLKKFEATYFSREQLLENVERVRHEEEAAHRNRLGILLGNKATHLHTKTLTHTLWSLLNVRPAGDMQKPHRHSSVALDLAVYAPPGSYTLMGKEIDSEGNVLNPIRVDWETGAMFVTPAGWWHSHHNESLEDAWVLPMQDAGLYTYQRTLDIRFSTEEIHLLKQKIIR</sequence>
<comment type="caution">
    <text evidence="1">The sequence shown here is derived from an EMBL/GenBank/DDBJ whole genome shotgun (WGS) entry which is preliminary data.</text>
</comment>
<evidence type="ECO:0008006" key="3">
    <source>
        <dbReference type="Google" id="ProtNLM"/>
    </source>
</evidence>
<dbReference type="SUPFAM" id="SSF51182">
    <property type="entry name" value="RmlC-like cupins"/>
    <property type="match status" value="1"/>
</dbReference>
<dbReference type="EMBL" id="JAHRHJ020000001">
    <property type="protein sequence ID" value="KAH9331547.1"/>
    <property type="molecule type" value="Genomic_DNA"/>
</dbReference>
<dbReference type="OMA" id="TPPGYWH"/>
<reference evidence="1 2" key="1">
    <citation type="journal article" date="2021" name="Nat. Plants">
        <title>The Taxus genome provides insights into paclitaxel biosynthesis.</title>
        <authorList>
            <person name="Xiong X."/>
            <person name="Gou J."/>
            <person name="Liao Q."/>
            <person name="Li Y."/>
            <person name="Zhou Q."/>
            <person name="Bi G."/>
            <person name="Li C."/>
            <person name="Du R."/>
            <person name="Wang X."/>
            <person name="Sun T."/>
            <person name="Guo L."/>
            <person name="Liang H."/>
            <person name="Lu P."/>
            <person name="Wu Y."/>
            <person name="Zhang Z."/>
            <person name="Ro D.K."/>
            <person name="Shang Y."/>
            <person name="Huang S."/>
            <person name="Yan J."/>
        </authorList>
    </citation>
    <scope>NUCLEOTIDE SEQUENCE [LARGE SCALE GENOMIC DNA]</scope>
    <source>
        <strain evidence="1">Ta-2019</strain>
    </source>
</reference>
<dbReference type="GO" id="GO:0051213">
    <property type="term" value="F:dioxygenase activity"/>
    <property type="evidence" value="ECO:0007669"/>
    <property type="project" value="InterPro"/>
</dbReference>
<dbReference type="PANTHER" id="PTHR41517:SF1">
    <property type="entry name" value="CUPIN"/>
    <property type="match status" value="1"/>
</dbReference>
<evidence type="ECO:0000313" key="1">
    <source>
        <dbReference type="EMBL" id="KAH9331547.1"/>
    </source>
</evidence>
<keyword evidence="2" id="KW-1185">Reference proteome</keyword>
<dbReference type="InterPro" id="IPR011051">
    <property type="entry name" value="RmlC_Cupin_sf"/>
</dbReference>
<proteinExistence type="predicted"/>
<dbReference type="AlphaFoldDB" id="A0AA38H1M4"/>
<accession>A0AA38H1M4</accession>
<protein>
    <recommendedName>
        <fullName evidence="3">Cupin</fullName>
    </recommendedName>
</protein>
<dbReference type="Gene3D" id="2.60.120.10">
    <property type="entry name" value="Jelly Rolls"/>
    <property type="match status" value="2"/>
</dbReference>
<dbReference type="PANTHER" id="PTHR41517">
    <property type="entry name" value="1,2-DIOXYGENASE PROTEIN-RELATED"/>
    <property type="match status" value="1"/>
</dbReference>
<dbReference type="InterPro" id="IPR014710">
    <property type="entry name" value="RmlC-like_jellyroll"/>
</dbReference>
<dbReference type="InterPro" id="IPR047183">
    <property type="entry name" value="GDO-like"/>
</dbReference>